<dbReference type="PANTHER" id="PTHR43221">
    <property type="entry name" value="PROTEASE HTPX"/>
    <property type="match status" value="1"/>
</dbReference>
<protein>
    <submittedName>
        <fullName evidence="14">M48 family metalloprotease</fullName>
    </submittedName>
</protein>
<sequence length="323" mass="36388">MNGVNQRVRLQHARRNLIQSLLLLLFMIAFMMLLGWLVWGRDGMLLLVTVGLVAILFHPVIPPRLAMRLYGARPIQLSEAPALWNTLSWLSDRSGLANCPELYYIPSSVLNAFSVGKRDHTIIAVTDGLLRKLELNEVAAVLAHEVSHIRSNDLWVMGVADMISRVTNIMSLFGQLLFIINLPLILFTEISMNWFAIILLVIAPSLSVLAQLALSRTREFDADLNAAYLTGDPDSLARALMKIDTQQRDWLEQLILPGRGIPDPSLLRSHPHTAERIKRLIELSPRMTRSERQGFTASAERDDEVFGKPISRSPGWHITGLWH</sequence>
<dbReference type="PANTHER" id="PTHR43221:SF1">
    <property type="entry name" value="PROTEASE HTPX"/>
    <property type="match status" value="1"/>
</dbReference>
<feature type="domain" description="Peptidase M48" evidence="13">
    <location>
        <begin position="90"/>
        <end position="282"/>
    </location>
</feature>
<dbReference type="InterPro" id="IPR001915">
    <property type="entry name" value="Peptidase_M48"/>
</dbReference>
<dbReference type="Proteomes" id="UP000316649">
    <property type="component" value="Unassembled WGS sequence"/>
</dbReference>
<dbReference type="GO" id="GO:0005886">
    <property type="term" value="C:plasma membrane"/>
    <property type="evidence" value="ECO:0007669"/>
    <property type="project" value="UniProtKB-SubCell"/>
</dbReference>
<keyword evidence="4 12" id="KW-0812">Transmembrane</keyword>
<name>A0A557RTW7_9GAMM</name>
<organism evidence="14 15">
    <name type="scientific">Sedimenticola selenatireducens</name>
    <dbReference type="NCBI Taxonomy" id="191960"/>
    <lineage>
        <taxon>Bacteria</taxon>
        <taxon>Pseudomonadati</taxon>
        <taxon>Pseudomonadota</taxon>
        <taxon>Gammaproteobacteria</taxon>
        <taxon>Chromatiales</taxon>
        <taxon>Sedimenticolaceae</taxon>
        <taxon>Sedimenticola</taxon>
    </lineage>
</organism>
<dbReference type="RefSeq" id="WP_144360655.1">
    <property type="nucleotide sequence ID" value="NZ_VMNH01000034.1"/>
</dbReference>
<feature type="transmembrane region" description="Helical" evidence="12">
    <location>
        <begin position="169"/>
        <end position="188"/>
    </location>
</feature>
<evidence type="ECO:0000313" key="14">
    <source>
        <dbReference type="EMBL" id="TVO68582.1"/>
    </source>
</evidence>
<evidence type="ECO:0000256" key="3">
    <source>
        <dbReference type="ARBA" id="ARBA00022670"/>
    </source>
</evidence>
<dbReference type="GO" id="GO:0006508">
    <property type="term" value="P:proteolysis"/>
    <property type="evidence" value="ECO:0007669"/>
    <property type="project" value="UniProtKB-KW"/>
</dbReference>
<keyword evidence="7 11" id="KW-0862">Zinc</keyword>
<dbReference type="InterPro" id="IPR050083">
    <property type="entry name" value="HtpX_protease"/>
</dbReference>
<evidence type="ECO:0000256" key="10">
    <source>
        <dbReference type="ARBA" id="ARBA00023136"/>
    </source>
</evidence>
<comment type="caution">
    <text evidence="14">The sequence shown here is derived from an EMBL/GenBank/DDBJ whole genome shotgun (WGS) entry which is preliminary data.</text>
</comment>
<dbReference type="AlphaFoldDB" id="A0A557RTW7"/>
<comment type="subcellular location">
    <subcellularLocation>
        <location evidence="1">Cell membrane</location>
        <topology evidence="1">Multi-pass membrane protein</topology>
    </subcellularLocation>
</comment>
<evidence type="ECO:0000256" key="6">
    <source>
        <dbReference type="ARBA" id="ARBA00022801"/>
    </source>
</evidence>
<evidence type="ECO:0000256" key="5">
    <source>
        <dbReference type="ARBA" id="ARBA00022723"/>
    </source>
</evidence>
<dbReference type="EMBL" id="VMNH01000034">
    <property type="protein sequence ID" value="TVO68582.1"/>
    <property type="molecule type" value="Genomic_DNA"/>
</dbReference>
<keyword evidence="8 12" id="KW-1133">Transmembrane helix</keyword>
<evidence type="ECO:0000256" key="4">
    <source>
        <dbReference type="ARBA" id="ARBA00022692"/>
    </source>
</evidence>
<accession>A0A557RTW7</accession>
<evidence type="ECO:0000256" key="2">
    <source>
        <dbReference type="ARBA" id="ARBA00022475"/>
    </source>
</evidence>
<keyword evidence="5" id="KW-0479">Metal-binding</keyword>
<dbReference type="Pfam" id="PF01435">
    <property type="entry name" value="Peptidase_M48"/>
    <property type="match status" value="1"/>
</dbReference>
<keyword evidence="9 11" id="KW-0482">Metalloprotease</keyword>
<evidence type="ECO:0000256" key="12">
    <source>
        <dbReference type="SAM" id="Phobius"/>
    </source>
</evidence>
<keyword evidence="10 12" id="KW-0472">Membrane</keyword>
<gene>
    <name evidence="14" type="ORF">FHP88_18605</name>
</gene>
<feature type="transmembrane region" description="Helical" evidence="12">
    <location>
        <begin position="194"/>
        <end position="214"/>
    </location>
</feature>
<evidence type="ECO:0000259" key="13">
    <source>
        <dbReference type="Pfam" id="PF01435"/>
    </source>
</evidence>
<evidence type="ECO:0000256" key="11">
    <source>
        <dbReference type="RuleBase" id="RU003983"/>
    </source>
</evidence>
<comment type="cofactor">
    <cofactor evidence="11">
        <name>Zn(2+)</name>
        <dbReference type="ChEBI" id="CHEBI:29105"/>
    </cofactor>
    <text evidence="11">Binds 1 zinc ion per subunit.</text>
</comment>
<dbReference type="Gene3D" id="3.30.2010.10">
    <property type="entry name" value="Metalloproteases ('zincins'), catalytic domain"/>
    <property type="match status" value="1"/>
</dbReference>
<proteinExistence type="inferred from homology"/>
<evidence type="ECO:0000256" key="1">
    <source>
        <dbReference type="ARBA" id="ARBA00004651"/>
    </source>
</evidence>
<evidence type="ECO:0000313" key="15">
    <source>
        <dbReference type="Proteomes" id="UP000316649"/>
    </source>
</evidence>
<dbReference type="CDD" id="cd07339">
    <property type="entry name" value="M48B_HtpX_like"/>
    <property type="match status" value="1"/>
</dbReference>
<keyword evidence="15" id="KW-1185">Reference proteome</keyword>
<keyword evidence="6 11" id="KW-0378">Hydrolase</keyword>
<evidence type="ECO:0000256" key="9">
    <source>
        <dbReference type="ARBA" id="ARBA00023049"/>
    </source>
</evidence>
<dbReference type="OrthoDB" id="15218at2"/>
<reference evidence="14 15" key="1">
    <citation type="submission" date="2019-07" db="EMBL/GenBank/DDBJ databases">
        <title>The pathways for chlorine oxyanion respiration interact through the shared metabolite chlorate.</title>
        <authorList>
            <person name="Barnum T.P."/>
            <person name="Cheng Y."/>
            <person name="Hill K.A."/>
            <person name="Lucas L.N."/>
            <person name="Carlson H.K."/>
            <person name="Coates J.D."/>
        </authorList>
    </citation>
    <scope>NUCLEOTIDE SEQUENCE [LARGE SCALE GENOMIC DNA]</scope>
    <source>
        <strain evidence="14 15">BK-1</strain>
    </source>
</reference>
<dbReference type="GO" id="GO:0046872">
    <property type="term" value="F:metal ion binding"/>
    <property type="evidence" value="ECO:0007669"/>
    <property type="project" value="UniProtKB-KW"/>
</dbReference>
<evidence type="ECO:0000256" key="8">
    <source>
        <dbReference type="ARBA" id="ARBA00022989"/>
    </source>
</evidence>
<dbReference type="GO" id="GO:0004222">
    <property type="term" value="F:metalloendopeptidase activity"/>
    <property type="evidence" value="ECO:0007669"/>
    <property type="project" value="InterPro"/>
</dbReference>
<feature type="transmembrane region" description="Helical" evidence="12">
    <location>
        <begin position="21"/>
        <end position="39"/>
    </location>
</feature>
<feature type="transmembrane region" description="Helical" evidence="12">
    <location>
        <begin position="45"/>
        <end position="61"/>
    </location>
</feature>
<evidence type="ECO:0000256" key="7">
    <source>
        <dbReference type="ARBA" id="ARBA00022833"/>
    </source>
</evidence>
<keyword evidence="2" id="KW-1003">Cell membrane</keyword>
<comment type="similarity">
    <text evidence="11">Belongs to the peptidase M48 family.</text>
</comment>
<keyword evidence="3 11" id="KW-0645">Protease</keyword>